<keyword evidence="2" id="KW-1185">Reference proteome</keyword>
<accession>A0A8X6LH68</accession>
<dbReference type="Proteomes" id="UP000887116">
    <property type="component" value="Unassembled WGS sequence"/>
</dbReference>
<name>A0A8X6LH68_TRICU</name>
<gene>
    <name evidence="1" type="ORF">TNCT_398181</name>
</gene>
<proteinExistence type="predicted"/>
<evidence type="ECO:0000313" key="2">
    <source>
        <dbReference type="Proteomes" id="UP000887116"/>
    </source>
</evidence>
<protein>
    <submittedName>
        <fullName evidence="1">Uncharacterized protein</fullName>
    </submittedName>
</protein>
<dbReference type="EMBL" id="BMAO01016728">
    <property type="protein sequence ID" value="GFR10706.1"/>
    <property type="molecule type" value="Genomic_DNA"/>
</dbReference>
<sequence>MSPISITEPHCHYPIKWWTLTLQLDLSLSLWTQHLLKLPQAEWRLACQVLRAWVSGHAKKIAPQYNPISTTLHYWPNSFSSEAVCRQMLNPDPTFRSEDGEL</sequence>
<organism evidence="1 2">
    <name type="scientific">Trichonephila clavata</name>
    <name type="common">Joro spider</name>
    <name type="synonym">Nephila clavata</name>
    <dbReference type="NCBI Taxonomy" id="2740835"/>
    <lineage>
        <taxon>Eukaryota</taxon>
        <taxon>Metazoa</taxon>
        <taxon>Ecdysozoa</taxon>
        <taxon>Arthropoda</taxon>
        <taxon>Chelicerata</taxon>
        <taxon>Arachnida</taxon>
        <taxon>Araneae</taxon>
        <taxon>Araneomorphae</taxon>
        <taxon>Entelegynae</taxon>
        <taxon>Araneoidea</taxon>
        <taxon>Nephilidae</taxon>
        <taxon>Trichonephila</taxon>
    </lineage>
</organism>
<reference evidence="1" key="1">
    <citation type="submission" date="2020-07" db="EMBL/GenBank/DDBJ databases">
        <title>Multicomponent nature underlies the extraordinary mechanical properties of spider dragline silk.</title>
        <authorList>
            <person name="Kono N."/>
            <person name="Nakamura H."/>
            <person name="Mori M."/>
            <person name="Yoshida Y."/>
            <person name="Ohtoshi R."/>
            <person name="Malay A.D."/>
            <person name="Moran D.A.P."/>
            <person name="Tomita M."/>
            <person name="Numata K."/>
            <person name="Arakawa K."/>
        </authorList>
    </citation>
    <scope>NUCLEOTIDE SEQUENCE</scope>
</reference>
<comment type="caution">
    <text evidence="1">The sequence shown here is derived from an EMBL/GenBank/DDBJ whole genome shotgun (WGS) entry which is preliminary data.</text>
</comment>
<evidence type="ECO:0000313" key="1">
    <source>
        <dbReference type="EMBL" id="GFR10706.1"/>
    </source>
</evidence>
<dbReference type="AlphaFoldDB" id="A0A8X6LH68"/>